<protein>
    <submittedName>
        <fullName evidence="3">Haloperoxidase</fullName>
    </submittedName>
</protein>
<keyword evidence="4" id="KW-1185">Reference proteome</keyword>
<keyword evidence="3" id="KW-0575">Peroxidase</keyword>
<dbReference type="GO" id="GO:0004601">
    <property type="term" value="F:peroxidase activity"/>
    <property type="evidence" value="ECO:0007669"/>
    <property type="project" value="UniProtKB-KW"/>
</dbReference>
<reference evidence="3 4" key="1">
    <citation type="submission" date="2014-11" db="EMBL/GenBank/DDBJ databases">
        <title>Genome sequence of Flavihumibacter solisilvae 3-3.</title>
        <authorList>
            <person name="Zhou G."/>
            <person name="Li M."/>
            <person name="Wang G."/>
        </authorList>
    </citation>
    <scope>NUCLEOTIDE SEQUENCE [LARGE SCALE GENOMIC DNA]</scope>
    <source>
        <strain evidence="3 4">3-3</strain>
    </source>
</reference>
<organism evidence="3 4">
    <name type="scientific">Flavihumibacter solisilvae</name>
    <dbReference type="NCBI Taxonomy" id="1349421"/>
    <lineage>
        <taxon>Bacteria</taxon>
        <taxon>Pseudomonadati</taxon>
        <taxon>Bacteroidota</taxon>
        <taxon>Chitinophagia</taxon>
        <taxon>Chitinophagales</taxon>
        <taxon>Chitinophagaceae</taxon>
        <taxon>Flavihumibacter</taxon>
    </lineage>
</organism>
<feature type="domain" description="Phosphatidic acid phosphatase type 2/haloperoxidase" evidence="2">
    <location>
        <begin position="314"/>
        <end position="421"/>
    </location>
</feature>
<dbReference type="InterPro" id="IPR000326">
    <property type="entry name" value="PAP2/HPO"/>
</dbReference>
<dbReference type="OrthoDB" id="7793240at2"/>
<evidence type="ECO:0000256" key="1">
    <source>
        <dbReference type="SAM" id="SignalP"/>
    </source>
</evidence>
<dbReference type="AlphaFoldDB" id="A0A0C1IY58"/>
<name>A0A0C1IY58_9BACT</name>
<dbReference type="PANTHER" id="PTHR34599:SF2">
    <property type="entry name" value="TRAF-TYPE DOMAIN-CONTAINING PROTEIN"/>
    <property type="match status" value="1"/>
</dbReference>
<proteinExistence type="predicted"/>
<dbReference type="Pfam" id="PF01569">
    <property type="entry name" value="PAP2"/>
    <property type="match status" value="1"/>
</dbReference>
<feature type="signal peptide" evidence="1">
    <location>
        <begin position="1"/>
        <end position="19"/>
    </location>
</feature>
<keyword evidence="3" id="KW-0560">Oxidoreductase</keyword>
<dbReference type="PANTHER" id="PTHR34599">
    <property type="entry name" value="PEROXIDASE-RELATED"/>
    <property type="match status" value="1"/>
</dbReference>
<dbReference type="STRING" id="1349421.OI18_05955"/>
<dbReference type="CDD" id="cd03398">
    <property type="entry name" value="PAP2_haloperoxidase"/>
    <property type="match status" value="1"/>
</dbReference>
<evidence type="ECO:0000313" key="4">
    <source>
        <dbReference type="Proteomes" id="UP000031408"/>
    </source>
</evidence>
<evidence type="ECO:0000259" key="2">
    <source>
        <dbReference type="Pfam" id="PF01569"/>
    </source>
</evidence>
<dbReference type="SUPFAM" id="SSF48317">
    <property type="entry name" value="Acid phosphatase/Vanadium-dependent haloperoxidase"/>
    <property type="match status" value="1"/>
</dbReference>
<gene>
    <name evidence="3" type="ORF">OI18_05955</name>
</gene>
<comment type="caution">
    <text evidence="3">The sequence shown here is derived from an EMBL/GenBank/DDBJ whole genome shotgun (WGS) entry which is preliminary data.</text>
</comment>
<sequence length="441" mass="49178">MKKLLILLCCVLPGFFARAAEEPAPSYLELRPVIFSLTMIMMHDVVNPPAASRYYAYCMAGAYEIVAQNDPSVTGLGKFVTSYPAYTIGKQPGTYDFRVAAVYCVLETGKLMIPSGLQLQEEQAKFLKTLRKNGVAQKSIEAAVKVAEGMAAHIVKWSKTDNYFKLSALRRYRPLKGEGNWYPTPPAYMEAVEPNWATVRPMIIDSCSQFKPAPPVNFSKDSTSEFYRLAREVYEVSVKPDQEKLNIAGFWDCNPFAVTTSGHMSIGFKKMSPGGHWMLITGIACKDAKLSVEKSVVAHLMVGLTLMDAFISCWDEKFRSNRIRPETYINRYIDPRWQPLLQTPPFPEYTSGHSVISTASAEVLTYLFGDNFRYTDDAEVMFELAPRTFTSFRAAAAEAAVSRLYGGIHFRDAIENGAATGRELGQFIVEKLRGSGVAGVW</sequence>
<dbReference type="InterPro" id="IPR052559">
    <property type="entry name" value="V-haloperoxidase"/>
</dbReference>
<feature type="chain" id="PRO_5002133629" evidence="1">
    <location>
        <begin position="20"/>
        <end position="441"/>
    </location>
</feature>
<keyword evidence="1" id="KW-0732">Signal</keyword>
<evidence type="ECO:0000313" key="3">
    <source>
        <dbReference type="EMBL" id="KIC95434.1"/>
    </source>
</evidence>
<dbReference type="Proteomes" id="UP000031408">
    <property type="component" value="Unassembled WGS sequence"/>
</dbReference>
<dbReference type="InterPro" id="IPR036938">
    <property type="entry name" value="PAP2/HPO_sf"/>
</dbReference>
<dbReference type="EMBL" id="JSVC01000006">
    <property type="protein sequence ID" value="KIC95434.1"/>
    <property type="molecule type" value="Genomic_DNA"/>
</dbReference>
<dbReference type="RefSeq" id="WP_039138029.1">
    <property type="nucleotide sequence ID" value="NZ_JSVC01000006.1"/>
</dbReference>
<dbReference type="Gene3D" id="1.10.606.20">
    <property type="match status" value="1"/>
</dbReference>
<accession>A0A0C1IY58</accession>